<dbReference type="PANTHER" id="PTHR24189:SF50">
    <property type="entry name" value="ANKYRIN REPEAT AND SOCS BOX PROTEIN 2"/>
    <property type="match status" value="1"/>
</dbReference>
<evidence type="ECO:0000256" key="1">
    <source>
        <dbReference type="ARBA" id="ARBA00022737"/>
    </source>
</evidence>
<gene>
    <name evidence="4" type="ORF">SCF082_LOCUS39305</name>
</gene>
<keyword evidence="2" id="KW-0040">ANK repeat</keyword>
<feature type="compositionally biased region" description="Basic residues" evidence="3">
    <location>
        <begin position="672"/>
        <end position="687"/>
    </location>
</feature>
<dbReference type="Proteomes" id="UP001642464">
    <property type="component" value="Unassembled WGS sequence"/>
</dbReference>
<evidence type="ECO:0000313" key="4">
    <source>
        <dbReference type="EMBL" id="CAK9082727.1"/>
    </source>
</evidence>
<keyword evidence="5" id="KW-1185">Reference proteome</keyword>
<organism evidence="4 5">
    <name type="scientific">Durusdinium trenchii</name>
    <dbReference type="NCBI Taxonomy" id="1381693"/>
    <lineage>
        <taxon>Eukaryota</taxon>
        <taxon>Sar</taxon>
        <taxon>Alveolata</taxon>
        <taxon>Dinophyceae</taxon>
        <taxon>Suessiales</taxon>
        <taxon>Symbiodiniaceae</taxon>
        <taxon>Durusdinium</taxon>
    </lineage>
</organism>
<comment type="caution">
    <text evidence="4">The sequence shown here is derived from an EMBL/GenBank/DDBJ whole genome shotgun (WGS) entry which is preliminary data.</text>
</comment>
<feature type="region of interest" description="Disordered" evidence="3">
    <location>
        <begin position="716"/>
        <end position="815"/>
    </location>
</feature>
<name>A0ABP0Q4N3_9DINO</name>
<dbReference type="InterPro" id="IPR036770">
    <property type="entry name" value="Ankyrin_rpt-contain_sf"/>
</dbReference>
<dbReference type="InterPro" id="IPR002110">
    <property type="entry name" value="Ankyrin_rpt"/>
</dbReference>
<evidence type="ECO:0000313" key="5">
    <source>
        <dbReference type="Proteomes" id="UP001642464"/>
    </source>
</evidence>
<proteinExistence type="predicted"/>
<reference evidence="4 5" key="1">
    <citation type="submission" date="2024-02" db="EMBL/GenBank/DDBJ databases">
        <authorList>
            <person name="Chen Y."/>
            <person name="Shah S."/>
            <person name="Dougan E. K."/>
            <person name="Thang M."/>
            <person name="Chan C."/>
        </authorList>
    </citation>
    <scope>NUCLEOTIDE SEQUENCE [LARGE SCALE GENOMIC DNA]</scope>
</reference>
<feature type="region of interest" description="Disordered" evidence="3">
    <location>
        <begin position="667"/>
        <end position="695"/>
    </location>
</feature>
<dbReference type="Gene3D" id="1.25.40.20">
    <property type="entry name" value="Ankyrin repeat-containing domain"/>
    <property type="match status" value="2"/>
</dbReference>
<sequence length="815" mass="87312">VVLGDELSAAAHANDAAKVSSLLDRGADPNHIHFTLCSSVPLCRTTSPEVARVLVAHPNIDVNIKDVNSYTILSNMVLHNRTNVELVSVLLAHPDLDVHAGRPIKIAARVGTCDMLKILLGHPNLDINDACGLLHYAVCRTDSASVEVVKWLLAQGVDLNLRQDENGSTALMWVGGWDSLTIEIGEKESVKRRQIAARQLEILSTLLARSDLDVNAADAKNQTALHRMSVAGRVDLVQVLLQDPRVLPSIWHHDSEGRTPLDAAVKAFEKEKEKKRWERPAHLSKFEEVIPLLKSFAEKKRAELEKLVAAEPLADALAPLLKSQKPGVLLQPLRAAAKLPKSARPIVEALAGVEMRGITYAEGSMAAEILLALAENNCEIATVASKLRPPLLQRLPLPDLVSIVAALGEQGLKDELLRPPLQAKVAVAGPGLAAVPPSRLLRLATASTRSPCIAETALGPVAGAAAQSLESWTAEDVAELMLVVATSGAAESPGAKRLFGRVTEVLTPRLTALSATVLLKVVVAAGAAAAHCRELLEAAAHKAVLKGADMKPEQVMLLTQGVLPLGGAHPVVARLLNFWAQLLAGPEKASVLPADDIAQLAMLLSMVAPDQGLIFHVIGLRLQEAGSSLTEAGFASIDAAFPDGAGPNFPGKEQLLSSMKDLKAKLAESSKSKAKLVPRRDRSRSRSRSPLDREDFTLSMPVTALKTEQLKACDGSDSVVGTMSWPMAGRSSRSNSKESLQKRRDQFRRDSRPLVLDNLGEDRRSSKETSSTTSSCFSQLFPNIPDPESRRHLRGLSLHPAANSDLAESYASDLG</sequence>
<accession>A0ABP0Q4N3</accession>
<dbReference type="PANTHER" id="PTHR24189">
    <property type="entry name" value="MYOTROPHIN"/>
    <property type="match status" value="1"/>
</dbReference>
<feature type="non-terminal residue" evidence="4">
    <location>
        <position position="1"/>
    </location>
</feature>
<feature type="compositionally biased region" description="Low complexity" evidence="3">
    <location>
        <begin position="768"/>
        <end position="778"/>
    </location>
</feature>
<evidence type="ECO:0000256" key="3">
    <source>
        <dbReference type="SAM" id="MobiDB-lite"/>
    </source>
</evidence>
<dbReference type="Pfam" id="PF12796">
    <property type="entry name" value="Ank_2"/>
    <property type="match status" value="1"/>
</dbReference>
<keyword evidence="1" id="KW-0677">Repeat</keyword>
<dbReference type="InterPro" id="IPR050745">
    <property type="entry name" value="Multifunctional_regulatory"/>
</dbReference>
<feature type="compositionally biased region" description="Basic and acidic residues" evidence="3">
    <location>
        <begin position="735"/>
        <end position="752"/>
    </location>
</feature>
<dbReference type="SUPFAM" id="SSF48403">
    <property type="entry name" value="Ankyrin repeat"/>
    <property type="match status" value="1"/>
</dbReference>
<protein>
    <submittedName>
        <fullName evidence="4">Ankyrin repeat protein RBE_0319</fullName>
    </submittedName>
</protein>
<dbReference type="EMBL" id="CAXAMM010038989">
    <property type="protein sequence ID" value="CAK9082727.1"/>
    <property type="molecule type" value="Genomic_DNA"/>
</dbReference>
<evidence type="ECO:0000256" key="2">
    <source>
        <dbReference type="ARBA" id="ARBA00023043"/>
    </source>
</evidence>
<dbReference type="SMART" id="SM00248">
    <property type="entry name" value="ANK"/>
    <property type="match status" value="3"/>
</dbReference>